<reference evidence="1 2" key="1">
    <citation type="submission" date="2024-01" db="EMBL/GenBank/DDBJ databases">
        <title>The genomes of 5 underutilized Papilionoideae crops provide insights into root nodulation and disease resistanc.</title>
        <authorList>
            <person name="Jiang F."/>
        </authorList>
    </citation>
    <scope>NUCLEOTIDE SEQUENCE [LARGE SCALE GENOMIC DNA]</scope>
    <source>
        <strain evidence="1">JINMINGXINNONG_FW02</strain>
        <tissue evidence="1">Leaves</tissue>
    </source>
</reference>
<accession>A0AAN9RJV4</accession>
<dbReference type="EMBL" id="JAYMYR010000003">
    <property type="protein sequence ID" value="KAK7374284.1"/>
    <property type="molecule type" value="Genomic_DNA"/>
</dbReference>
<proteinExistence type="predicted"/>
<keyword evidence="2" id="KW-1185">Reference proteome</keyword>
<organism evidence="1 2">
    <name type="scientific">Phaseolus coccineus</name>
    <name type="common">Scarlet runner bean</name>
    <name type="synonym">Phaseolus multiflorus</name>
    <dbReference type="NCBI Taxonomy" id="3886"/>
    <lineage>
        <taxon>Eukaryota</taxon>
        <taxon>Viridiplantae</taxon>
        <taxon>Streptophyta</taxon>
        <taxon>Embryophyta</taxon>
        <taxon>Tracheophyta</taxon>
        <taxon>Spermatophyta</taxon>
        <taxon>Magnoliopsida</taxon>
        <taxon>eudicotyledons</taxon>
        <taxon>Gunneridae</taxon>
        <taxon>Pentapetalae</taxon>
        <taxon>rosids</taxon>
        <taxon>fabids</taxon>
        <taxon>Fabales</taxon>
        <taxon>Fabaceae</taxon>
        <taxon>Papilionoideae</taxon>
        <taxon>50 kb inversion clade</taxon>
        <taxon>NPAAA clade</taxon>
        <taxon>indigoferoid/millettioid clade</taxon>
        <taxon>Phaseoleae</taxon>
        <taxon>Phaseolus</taxon>
    </lineage>
</organism>
<dbReference type="AlphaFoldDB" id="A0AAN9RJV4"/>
<dbReference type="Proteomes" id="UP001374584">
    <property type="component" value="Unassembled WGS sequence"/>
</dbReference>
<sequence length="495" mass="52722">MAEASFFSTNIPPGRRQLVTRKVWNPKVQQVPTVTVVKRGQSSYAQVVKNGDACASQEEAVLDAKTPFFNVTPEFPKWLEGSFVRSLSKVSDIQVSLEEERGAKSFQDGCFHCRRWGGDSTRDFEAQMDGSVGVDFFDSDGSEFGDGGSVQGGEETSVQFPKVREGNIKGGACFGIYYSNRNFNAGIGTSSGNNLLSRNSNNSLESNDDAWKRKELGAVAIKVMSKGLVGPGGDVAHKEEWPEDSICVGPILAQSREATWLRESLGLGPSPDAADLAWDAVRVCLRDVTLDDAIPVVVDDPSSVVIPFSVDDLSACGALLDANLVASVVNAVTVGPNDDGAALHGGSQGGVSTGGGDSLGAIQGLRFLVASTVREEVEEEAVVGVRCRAVVDGGAVVVEDLQNCAAVVGGCLTGGDQCGGGKDLTEKVGGRCSKDRGGWSGLRECRRFLELIARCFYQESWPAVLVWLDLSSNLFGVKFSPRRLEGSLSQHLQRR</sequence>
<evidence type="ECO:0000313" key="2">
    <source>
        <dbReference type="Proteomes" id="UP001374584"/>
    </source>
</evidence>
<name>A0AAN9RJV4_PHACN</name>
<gene>
    <name evidence="1" type="ORF">VNO80_07712</name>
</gene>
<evidence type="ECO:0000313" key="1">
    <source>
        <dbReference type="EMBL" id="KAK7374284.1"/>
    </source>
</evidence>
<protein>
    <submittedName>
        <fullName evidence="1">Uncharacterized protein</fullName>
    </submittedName>
</protein>
<comment type="caution">
    <text evidence="1">The sequence shown here is derived from an EMBL/GenBank/DDBJ whole genome shotgun (WGS) entry which is preliminary data.</text>
</comment>